<name>A0A6A6W2R7_9PEZI</name>
<dbReference type="GO" id="GO:0022857">
    <property type="term" value="F:transmembrane transporter activity"/>
    <property type="evidence" value="ECO:0007669"/>
    <property type="project" value="InterPro"/>
</dbReference>
<dbReference type="GeneID" id="54487168"/>
<dbReference type="EMBL" id="ML996574">
    <property type="protein sequence ID" value="KAF2756883.1"/>
    <property type="molecule type" value="Genomic_DNA"/>
</dbReference>
<dbReference type="Gene3D" id="1.20.1250.20">
    <property type="entry name" value="MFS general substrate transporter like domains"/>
    <property type="match status" value="1"/>
</dbReference>
<sequence length="503" mass="55682">MRTSSLEPSKHVISFADDSPEEPNNWSRFWKLYSIATSIMTVLNSTVASSLGSGVSHQLSEHFAITNEEELVLPTSVYIFGYVLGSIVSGPVSEQYGRKITMIGAFFIFTVFSIGCTFAPNWPAFIIFRFFIGCAGACPISVVSGICADVYHNPKSRGRALALYMVATCWGPTLGPVFSGYLATVSWRWPWGLGALIAGATWPFLLVYKETYSPVLLRWKAARLRKEKNDPSIVAPSELEDNTLYHVLTVVLSRSVRMLFTEPLVFFTSLYLSLVYALFYIFLESYPIIYGGVYGLSPGKTGLMFITIGIGAYIACPMYLWWDYFLEKNQRAGKKWALNEEYRRLPLACAAGPFLVASLFWSGFTAKSDIHWAVPASSGISFGIGYLLLFMAMLNYLVDAYRVYAASASAAAAGSRSLLGAVLPFAAKPMYDDLGIQWATGTLGFICAVIALVPFSFIVFGPKMRARSPFCQFLKAQDEKDQERREKTALEGKDEEAPGEVEK</sequence>
<feature type="domain" description="Major facilitator superfamily (MFS) profile" evidence="8">
    <location>
        <begin position="33"/>
        <end position="465"/>
    </location>
</feature>
<protein>
    <submittedName>
        <fullName evidence="9">MFS general substrate transporter</fullName>
    </submittedName>
</protein>
<feature type="transmembrane region" description="Helical" evidence="7">
    <location>
        <begin position="438"/>
        <end position="460"/>
    </location>
</feature>
<feature type="transmembrane region" description="Helical" evidence="7">
    <location>
        <begin position="303"/>
        <end position="324"/>
    </location>
</feature>
<dbReference type="InterPro" id="IPR036259">
    <property type="entry name" value="MFS_trans_sf"/>
</dbReference>
<dbReference type="GO" id="GO:0140115">
    <property type="term" value="P:export across plasma membrane"/>
    <property type="evidence" value="ECO:0007669"/>
    <property type="project" value="UniProtKB-ARBA"/>
</dbReference>
<evidence type="ECO:0000256" key="6">
    <source>
        <dbReference type="SAM" id="MobiDB-lite"/>
    </source>
</evidence>
<dbReference type="PROSITE" id="PS00216">
    <property type="entry name" value="SUGAR_TRANSPORT_1"/>
    <property type="match status" value="1"/>
</dbReference>
<accession>A0A6A6W2R7</accession>
<dbReference type="Proteomes" id="UP000799437">
    <property type="component" value="Unassembled WGS sequence"/>
</dbReference>
<keyword evidence="4 7" id="KW-1133">Transmembrane helix</keyword>
<evidence type="ECO:0000256" key="4">
    <source>
        <dbReference type="ARBA" id="ARBA00022989"/>
    </source>
</evidence>
<dbReference type="InterPro" id="IPR011701">
    <property type="entry name" value="MFS"/>
</dbReference>
<feature type="transmembrane region" description="Helical" evidence="7">
    <location>
        <begin position="126"/>
        <end position="148"/>
    </location>
</feature>
<evidence type="ECO:0000256" key="3">
    <source>
        <dbReference type="ARBA" id="ARBA00022692"/>
    </source>
</evidence>
<dbReference type="FunFam" id="1.20.1250.20:FF:000082">
    <property type="entry name" value="MFS multidrug transporter, putative"/>
    <property type="match status" value="1"/>
</dbReference>
<dbReference type="PANTHER" id="PTHR23502">
    <property type="entry name" value="MAJOR FACILITATOR SUPERFAMILY"/>
    <property type="match status" value="1"/>
</dbReference>
<dbReference type="PANTHER" id="PTHR23502:SF74">
    <property type="entry name" value="MAJOR FACILITATOR SUPERFAMILY (MFS) PROFILE DOMAIN-CONTAINING PROTEIN"/>
    <property type="match status" value="1"/>
</dbReference>
<keyword evidence="5 7" id="KW-0472">Membrane</keyword>
<dbReference type="InterPro" id="IPR020846">
    <property type="entry name" value="MFS_dom"/>
</dbReference>
<feature type="transmembrane region" description="Helical" evidence="7">
    <location>
        <begin position="345"/>
        <end position="364"/>
    </location>
</feature>
<dbReference type="CDD" id="cd17323">
    <property type="entry name" value="MFS_Tpo1_MDR_like"/>
    <property type="match status" value="1"/>
</dbReference>
<dbReference type="RefSeq" id="XP_033599334.1">
    <property type="nucleotide sequence ID" value="XM_033746114.1"/>
</dbReference>
<keyword evidence="10" id="KW-1185">Reference proteome</keyword>
<dbReference type="AlphaFoldDB" id="A0A6A6W2R7"/>
<feature type="transmembrane region" description="Helical" evidence="7">
    <location>
        <begin position="32"/>
        <end position="51"/>
    </location>
</feature>
<evidence type="ECO:0000313" key="9">
    <source>
        <dbReference type="EMBL" id="KAF2756883.1"/>
    </source>
</evidence>
<evidence type="ECO:0000313" key="10">
    <source>
        <dbReference type="Proteomes" id="UP000799437"/>
    </source>
</evidence>
<evidence type="ECO:0000256" key="5">
    <source>
        <dbReference type="ARBA" id="ARBA00023136"/>
    </source>
</evidence>
<feature type="transmembrane region" description="Helical" evidence="7">
    <location>
        <begin position="403"/>
        <end position="426"/>
    </location>
</feature>
<comment type="similarity">
    <text evidence="2">Belongs to the major facilitator superfamily.</text>
</comment>
<dbReference type="SUPFAM" id="SSF103473">
    <property type="entry name" value="MFS general substrate transporter"/>
    <property type="match status" value="1"/>
</dbReference>
<keyword evidence="3 7" id="KW-0812">Transmembrane</keyword>
<reference evidence="9" key="1">
    <citation type="journal article" date="2020" name="Stud. Mycol.">
        <title>101 Dothideomycetes genomes: a test case for predicting lifestyles and emergence of pathogens.</title>
        <authorList>
            <person name="Haridas S."/>
            <person name="Albert R."/>
            <person name="Binder M."/>
            <person name="Bloem J."/>
            <person name="Labutti K."/>
            <person name="Salamov A."/>
            <person name="Andreopoulos B."/>
            <person name="Baker S."/>
            <person name="Barry K."/>
            <person name="Bills G."/>
            <person name="Bluhm B."/>
            <person name="Cannon C."/>
            <person name="Castanera R."/>
            <person name="Culley D."/>
            <person name="Daum C."/>
            <person name="Ezra D."/>
            <person name="Gonzalez J."/>
            <person name="Henrissat B."/>
            <person name="Kuo A."/>
            <person name="Liang C."/>
            <person name="Lipzen A."/>
            <person name="Lutzoni F."/>
            <person name="Magnuson J."/>
            <person name="Mondo S."/>
            <person name="Nolan M."/>
            <person name="Ohm R."/>
            <person name="Pangilinan J."/>
            <person name="Park H.-J."/>
            <person name="Ramirez L."/>
            <person name="Alfaro M."/>
            <person name="Sun H."/>
            <person name="Tritt A."/>
            <person name="Yoshinaga Y."/>
            <person name="Zwiers L.-H."/>
            <person name="Turgeon B."/>
            <person name="Goodwin S."/>
            <person name="Spatafora J."/>
            <person name="Crous P."/>
            <person name="Grigoriev I."/>
        </authorList>
    </citation>
    <scope>NUCLEOTIDE SEQUENCE</scope>
    <source>
        <strain evidence="9">CBS 121739</strain>
    </source>
</reference>
<dbReference type="Pfam" id="PF07690">
    <property type="entry name" value="MFS_1"/>
    <property type="match status" value="1"/>
</dbReference>
<dbReference type="GO" id="GO:0042908">
    <property type="term" value="P:xenobiotic transport"/>
    <property type="evidence" value="ECO:0007669"/>
    <property type="project" value="UniProtKB-ARBA"/>
</dbReference>
<proteinExistence type="inferred from homology"/>
<dbReference type="PROSITE" id="PS50850">
    <property type="entry name" value="MFS"/>
    <property type="match status" value="1"/>
</dbReference>
<dbReference type="OrthoDB" id="5141738at2759"/>
<feature type="transmembrane region" description="Helical" evidence="7">
    <location>
        <begin position="160"/>
        <end position="183"/>
    </location>
</feature>
<evidence type="ECO:0000256" key="2">
    <source>
        <dbReference type="ARBA" id="ARBA00008335"/>
    </source>
</evidence>
<feature type="transmembrane region" description="Helical" evidence="7">
    <location>
        <begin position="370"/>
        <end position="391"/>
    </location>
</feature>
<feature type="transmembrane region" description="Helical" evidence="7">
    <location>
        <begin position="100"/>
        <end position="120"/>
    </location>
</feature>
<dbReference type="InterPro" id="IPR005829">
    <property type="entry name" value="Sugar_transporter_CS"/>
</dbReference>
<dbReference type="GO" id="GO:0005886">
    <property type="term" value="C:plasma membrane"/>
    <property type="evidence" value="ECO:0007669"/>
    <property type="project" value="TreeGrafter"/>
</dbReference>
<organism evidence="9 10">
    <name type="scientific">Pseudovirgaria hyperparasitica</name>
    <dbReference type="NCBI Taxonomy" id="470096"/>
    <lineage>
        <taxon>Eukaryota</taxon>
        <taxon>Fungi</taxon>
        <taxon>Dikarya</taxon>
        <taxon>Ascomycota</taxon>
        <taxon>Pezizomycotina</taxon>
        <taxon>Dothideomycetes</taxon>
        <taxon>Dothideomycetes incertae sedis</taxon>
        <taxon>Acrospermales</taxon>
        <taxon>Acrospermaceae</taxon>
        <taxon>Pseudovirgaria</taxon>
    </lineage>
</organism>
<evidence type="ECO:0000256" key="7">
    <source>
        <dbReference type="SAM" id="Phobius"/>
    </source>
</evidence>
<feature type="transmembrane region" description="Helical" evidence="7">
    <location>
        <begin position="264"/>
        <end position="283"/>
    </location>
</feature>
<feature type="transmembrane region" description="Helical" evidence="7">
    <location>
        <begin position="71"/>
        <end position="88"/>
    </location>
</feature>
<feature type="transmembrane region" description="Helical" evidence="7">
    <location>
        <begin position="189"/>
        <end position="208"/>
    </location>
</feature>
<feature type="region of interest" description="Disordered" evidence="6">
    <location>
        <begin position="477"/>
        <end position="503"/>
    </location>
</feature>
<evidence type="ECO:0000259" key="8">
    <source>
        <dbReference type="PROSITE" id="PS50850"/>
    </source>
</evidence>
<comment type="subcellular location">
    <subcellularLocation>
        <location evidence="1">Membrane</location>
        <topology evidence="1">Multi-pass membrane protein</topology>
    </subcellularLocation>
</comment>
<evidence type="ECO:0000256" key="1">
    <source>
        <dbReference type="ARBA" id="ARBA00004141"/>
    </source>
</evidence>
<gene>
    <name evidence="9" type="ORF">EJ05DRAFT_493417</name>
</gene>